<evidence type="ECO:0000313" key="2">
    <source>
        <dbReference type="Proteomes" id="UP001239111"/>
    </source>
</evidence>
<accession>A0ACC2PQ89</accession>
<proteinExistence type="predicted"/>
<dbReference type="EMBL" id="CM056741">
    <property type="protein sequence ID" value="KAJ8685562.1"/>
    <property type="molecule type" value="Genomic_DNA"/>
</dbReference>
<gene>
    <name evidence="1" type="ORF">QAD02_021355</name>
</gene>
<keyword evidence="2" id="KW-1185">Reference proteome</keyword>
<sequence length="388" mass="43856">MVLAPVIIGGKTFRIQDCGAKGACLFKCISKVSLEDHRITRRALVNHVIQNWERNREWVNFVLGVNNKSDYRVLMMAPKTYGSEIEVQAASELYSVNITLLRRMSDGTEFSVNFWCEQDGASDFYLLFTGMENARDWDGHYQILQEIDDQDSSNHEGNVPLITGSPQQQNRCDQHSIDAVGDVPLIIESQQLQNGCDVINVPRVLSNSKDKSNPSVLASPSDPKKRRVMSKKDKERIISLRMTLAQGNGARLRIVDMTAEAFEISKSTVMRISREFRNNAGELQEPRNYLAGRKKIAVTAHHEGVLRKLFFDTYARKEFPSGESLMCGLREEVPDFPDMSVRTLLRVMNRMGFKFVRGLIHDLYNGPSLEGQLPDAPSKCSPQSPIEE</sequence>
<organism evidence="1 2">
    <name type="scientific">Eretmocerus hayati</name>
    <dbReference type="NCBI Taxonomy" id="131215"/>
    <lineage>
        <taxon>Eukaryota</taxon>
        <taxon>Metazoa</taxon>
        <taxon>Ecdysozoa</taxon>
        <taxon>Arthropoda</taxon>
        <taxon>Hexapoda</taxon>
        <taxon>Insecta</taxon>
        <taxon>Pterygota</taxon>
        <taxon>Neoptera</taxon>
        <taxon>Endopterygota</taxon>
        <taxon>Hymenoptera</taxon>
        <taxon>Apocrita</taxon>
        <taxon>Proctotrupomorpha</taxon>
        <taxon>Chalcidoidea</taxon>
        <taxon>Aphelinidae</taxon>
        <taxon>Aphelininae</taxon>
        <taxon>Eretmocerus</taxon>
    </lineage>
</organism>
<evidence type="ECO:0000313" key="1">
    <source>
        <dbReference type="EMBL" id="KAJ8685562.1"/>
    </source>
</evidence>
<protein>
    <submittedName>
        <fullName evidence="1">Uncharacterized protein</fullName>
    </submittedName>
</protein>
<dbReference type="Proteomes" id="UP001239111">
    <property type="component" value="Chromosome 1"/>
</dbReference>
<name>A0ACC2PQ89_9HYME</name>
<reference evidence="1" key="1">
    <citation type="submission" date="2023-04" db="EMBL/GenBank/DDBJ databases">
        <title>A chromosome-level genome assembly of the parasitoid wasp Eretmocerus hayati.</title>
        <authorList>
            <person name="Zhong Y."/>
            <person name="Liu S."/>
            <person name="Liu Y."/>
        </authorList>
    </citation>
    <scope>NUCLEOTIDE SEQUENCE</scope>
    <source>
        <strain evidence="1">ZJU_SS_LIU_2023</strain>
    </source>
</reference>
<comment type="caution">
    <text evidence="1">The sequence shown here is derived from an EMBL/GenBank/DDBJ whole genome shotgun (WGS) entry which is preliminary data.</text>
</comment>